<name>A0A7V0Z5I3_UNCW3</name>
<sequence>MKQKKNLTLSKEYRRYFISLLKSAFEKVGILDKQLSKKEYKPYTFSVYLGEEFNIDKEIQSGKIISLLFSSGDPVIVTSFYNGILELKKKNCIVINNVNLYINDIKLMPYLKINSTSAIFKTLGVAVLNDPNSSADDFNKWYIIPTDNLERFNECLSQRTNSRYQFLTKKAGIHPIKLSLPDGSFIKETIVQHYGGYVRGFRGIFKLEGTPEILQFVYDYGLGIRTGQGFGMLEIVKKE</sequence>
<dbReference type="GO" id="GO:0016788">
    <property type="term" value="F:hydrolase activity, acting on ester bonds"/>
    <property type="evidence" value="ECO:0007669"/>
    <property type="project" value="InterPro"/>
</dbReference>
<dbReference type="EMBL" id="DSKY01000014">
    <property type="protein sequence ID" value="HDY59008.1"/>
    <property type="molecule type" value="Genomic_DNA"/>
</dbReference>
<dbReference type="PANTHER" id="PTHR36984">
    <property type="entry name" value="CRISPR-ASSOCIATED ENDORIBONUCLEASE CAS6 1"/>
    <property type="match status" value="1"/>
</dbReference>
<organism evidence="3">
    <name type="scientific">candidate division WOR-3 bacterium</name>
    <dbReference type="NCBI Taxonomy" id="2052148"/>
    <lineage>
        <taxon>Bacteria</taxon>
        <taxon>Bacteria division WOR-3</taxon>
    </lineage>
</organism>
<dbReference type="Pfam" id="PF01881">
    <property type="entry name" value="Cas_Cas6_C"/>
    <property type="match status" value="1"/>
</dbReference>
<dbReference type="CDD" id="cd21140">
    <property type="entry name" value="Cas6_I-like"/>
    <property type="match status" value="1"/>
</dbReference>
<dbReference type="AlphaFoldDB" id="A0A7V0Z5I3"/>
<gene>
    <name evidence="3" type="primary">cas6</name>
    <name evidence="3" type="ORF">ENP86_05605</name>
</gene>
<feature type="domain" description="CRISPR associated protein Cas6 C-terminal" evidence="2">
    <location>
        <begin position="113"/>
        <end position="235"/>
    </location>
</feature>
<dbReference type="GO" id="GO:0051607">
    <property type="term" value="P:defense response to virus"/>
    <property type="evidence" value="ECO:0007669"/>
    <property type="project" value="UniProtKB-KW"/>
</dbReference>
<dbReference type="InterPro" id="IPR010156">
    <property type="entry name" value="CRISPR-assoc_prot_Cas6"/>
</dbReference>
<dbReference type="InterPro" id="IPR049435">
    <property type="entry name" value="Cas_Cas6_C"/>
</dbReference>
<reference evidence="3" key="1">
    <citation type="journal article" date="2020" name="mSystems">
        <title>Genome- and Community-Level Interaction Insights into Carbon Utilization and Element Cycling Functions of Hydrothermarchaeota in Hydrothermal Sediment.</title>
        <authorList>
            <person name="Zhou Z."/>
            <person name="Liu Y."/>
            <person name="Xu W."/>
            <person name="Pan J."/>
            <person name="Luo Z.H."/>
            <person name="Li M."/>
        </authorList>
    </citation>
    <scope>NUCLEOTIDE SEQUENCE [LARGE SCALE GENOMIC DNA]</scope>
    <source>
        <strain evidence="3">SpSt-258</strain>
    </source>
</reference>
<dbReference type="Gene3D" id="3.30.70.1890">
    <property type="match status" value="1"/>
</dbReference>
<dbReference type="NCBIfam" id="TIGR01877">
    <property type="entry name" value="cas_cas6"/>
    <property type="match status" value="1"/>
</dbReference>
<accession>A0A7V0Z5I3</accession>
<dbReference type="InterPro" id="IPR045747">
    <property type="entry name" value="CRISPR-assoc_prot_Cas6_N_sf"/>
</dbReference>
<evidence type="ECO:0000256" key="1">
    <source>
        <dbReference type="ARBA" id="ARBA00023118"/>
    </source>
</evidence>
<keyword evidence="1" id="KW-0051">Antiviral defense</keyword>
<dbReference type="PANTHER" id="PTHR36984:SF3">
    <property type="entry name" value="CRISPR-ASSOCIATED ENDORIBONUCLEASE CAS6"/>
    <property type="match status" value="1"/>
</dbReference>
<evidence type="ECO:0000259" key="2">
    <source>
        <dbReference type="Pfam" id="PF01881"/>
    </source>
</evidence>
<proteinExistence type="predicted"/>
<protein>
    <submittedName>
        <fullName evidence="3">CRISPR-associated endoribonuclease Cas6</fullName>
    </submittedName>
</protein>
<evidence type="ECO:0000313" key="3">
    <source>
        <dbReference type="EMBL" id="HDY59008.1"/>
    </source>
</evidence>
<comment type="caution">
    <text evidence="3">The sequence shown here is derived from an EMBL/GenBank/DDBJ whole genome shotgun (WGS) entry which is preliminary data.</text>
</comment>
<dbReference type="Gene3D" id="3.30.70.1900">
    <property type="match status" value="1"/>
</dbReference>